<evidence type="ECO:0000256" key="5">
    <source>
        <dbReference type="ARBA" id="ARBA00022989"/>
    </source>
</evidence>
<evidence type="ECO:0000313" key="9">
    <source>
        <dbReference type="EMBL" id="MBJ6126766.1"/>
    </source>
</evidence>
<gene>
    <name evidence="9" type="ORF">JAO75_15265</name>
</gene>
<evidence type="ECO:0000256" key="1">
    <source>
        <dbReference type="ARBA" id="ARBA00004651"/>
    </source>
</evidence>
<dbReference type="SUPFAM" id="SSF161098">
    <property type="entry name" value="MetI-like"/>
    <property type="match status" value="1"/>
</dbReference>
<name>A0ABS0Y398_9HYPH</name>
<keyword evidence="10" id="KW-1185">Reference proteome</keyword>
<dbReference type="PANTHER" id="PTHR43163">
    <property type="entry name" value="DIPEPTIDE TRANSPORT SYSTEM PERMEASE PROTEIN DPPB-RELATED"/>
    <property type="match status" value="1"/>
</dbReference>
<protein>
    <submittedName>
        <fullName evidence="9">ABC transporter permease</fullName>
    </submittedName>
</protein>
<evidence type="ECO:0000256" key="3">
    <source>
        <dbReference type="ARBA" id="ARBA00022475"/>
    </source>
</evidence>
<comment type="similarity">
    <text evidence="7">Belongs to the binding-protein-dependent transport system permease family.</text>
</comment>
<dbReference type="InterPro" id="IPR000515">
    <property type="entry name" value="MetI-like"/>
</dbReference>
<dbReference type="Pfam" id="PF00528">
    <property type="entry name" value="BPD_transp_1"/>
    <property type="match status" value="1"/>
</dbReference>
<evidence type="ECO:0000256" key="7">
    <source>
        <dbReference type="RuleBase" id="RU363032"/>
    </source>
</evidence>
<organism evidence="9 10">
    <name type="scientific">Microvirga splendida</name>
    <dbReference type="NCBI Taxonomy" id="2795727"/>
    <lineage>
        <taxon>Bacteria</taxon>
        <taxon>Pseudomonadati</taxon>
        <taxon>Pseudomonadota</taxon>
        <taxon>Alphaproteobacteria</taxon>
        <taxon>Hyphomicrobiales</taxon>
        <taxon>Methylobacteriaceae</taxon>
        <taxon>Microvirga</taxon>
    </lineage>
</organism>
<evidence type="ECO:0000259" key="8">
    <source>
        <dbReference type="PROSITE" id="PS50928"/>
    </source>
</evidence>
<keyword evidence="5 7" id="KW-1133">Transmembrane helix</keyword>
<evidence type="ECO:0000256" key="6">
    <source>
        <dbReference type="ARBA" id="ARBA00023136"/>
    </source>
</evidence>
<comment type="subcellular location">
    <subcellularLocation>
        <location evidence="1 7">Cell membrane</location>
        <topology evidence="1 7">Multi-pass membrane protein</topology>
    </subcellularLocation>
</comment>
<feature type="transmembrane region" description="Helical" evidence="7">
    <location>
        <begin position="99"/>
        <end position="122"/>
    </location>
</feature>
<dbReference type="Proteomes" id="UP000620670">
    <property type="component" value="Unassembled WGS sequence"/>
</dbReference>
<feature type="transmembrane region" description="Helical" evidence="7">
    <location>
        <begin position="235"/>
        <end position="261"/>
    </location>
</feature>
<evidence type="ECO:0000256" key="4">
    <source>
        <dbReference type="ARBA" id="ARBA00022692"/>
    </source>
</evidence>
<sequence>MFRYIALRLLTALPIVAFVVVFIFLMLHLAPGDPAALVAGDNATPQQLEAIRARLHLDRPLASQFWLWLVQLSQFDLGQSIFSNQPVAALILKRIEPTLMLAICTMTITVLFAVPLGVLAAWRSGGGVDRFVMGLSVVGFSVPVFVVAYSLVWVFSIKLGWLPVQGYKPLAEGIWECLRGLVLPSITLSLGLSALVARVTRSAMLEILSEDYMRTARAKGAGLMRLLVVHALKNAGVPVMTVVGISFAVLLGGVVVTESIFTIPGIGRLTVDAIQQRDYPIVQGVMLFFSLVLIAVNLLVDLSYALFDPRIRY</sequence>
<feature type="transmembrane region" description="Helical" evidence="7">
    <location>
        <begin position="181"/>
        <end position="199"/>
    </location>
</feature>
<dbReference type="RefSeq" id="WP_199049998.1">
    <property type="nucleotide sequence ID" value="NZ_JAELXT010000016.1"/>
</dbReference>
<dbReference type="CDD" id="cd06261">
    <property type="entry name" value="TM_PBP2"/>
    <property type="match status" value="1"/>
</dbReference>
<accession>A0ABS0Y398</accession>
<dbReference type="Gene3D" id="1.10.3720.10">
    <property type="entry name" value="MetI-like"/>
    <property type="match status" value="1"/>
</dbReference>
<feature type="domain" description="ABC transmembrane type-1" evidence="8">
    <location>
        <begin position="95"/>
        <end position="300"/>
    </location>
</feature>
<evidence type="ECO:0000256" key="2">
    <source>
        <dbReference type="ARBA" id="ARBA00022448"/>
    </source>
</evidence>
<feature type="transmembrane region" description="Helical" evidence="7">
    <location>
        <begin position="7"/>
        <end position="30"/>
    </location>
</feature>
<reference evidence="10" key="1">
    <citation type="submission" date="2020-12" db="EMBL/GenBank/DDBJ databases">
        <title>Hymenobacter sp.</title>
        <authorList>
            <person name="Kim M.K."/>
        </authorList>
    </citation>
    <scope>NUCLEOTIDE SEQUENCE [LARGE SCALE GENOMIC DNA]</scope>
    <source>
        <strain evidence="10">BT325</strain>
    </source>
</reference>
<dbReference type="EMBL" id="JAELXT010000016">
    <property type="protein sequence ID" value="MBJ6126766.1"/>
    <property type="molecule type" value="Genomic_DNA"/>
</dbReference>
<comment type="caution">
    <text evidence="9">The sequence shown here is derived from an EMBL/GenBank/DDBJ whole genome shotgun (WGS) entry which is preliminary data.</text>
</comment>
<dbReference type="InterPro" id="IPR045621">
    <property type="entry name" value="BPD_transp_1_N"/>
</dbReference>
<feature type="transmembrane region" description="Helical" evidence="7">
    <location>
        <begin position="134"/>
        <end position="161"/>
    </location>
</feature>
<dbReference type="Pfam" id="PF19300">
    <property type="entry name" value="BPD_transp_1_N"/>
    <property type="match status" value="1"/>
</dbReference>
<proteinExistence type="inferred from homology"/>
<evidence type="ECO:0000313" key="10">
    <source>
        <dbReference type="Proteomes" id="UP000620670"/>
    </source>
</evidence>
<dbReference type="InterPro" id="IPR035906">
    <property type="entry name" value="MetI-like_sf"/>
</dbReference>
<dbReference type="PROSITE" id="PS50928">
    <property type="entry name" value="ABC_TM1"/>
    <property type="match status" value="1"/>
</dbReference>
<keyword evidence="3" id="KW-1003">Cell membrane</keyword>
<keyword evidence="4 7" id="KW-0812">Transmembrane</keyword>
<dbReference type="PANTHER" id="PTHR43163:SF6">
    <property type="entry name" value="DIPEPTIDE TRANSPORT SYSTEM PERMEASE PROTEIN DPPB-RELATED"/>
    <property type="match status" value="1"/>
</dbReference>
<keyword evidence="2 7" id="KW-0813">Transport</keyword>
<feature type="transmembrane region" description="Helical" evidence="7">
    <location>
        <begin position="281"/>
        <end position="307"/>
    </location>
</feature>
<keyword evidence="6 7" id="KW-0472">Membrane</keyword>